<dbReference type="STRING" id="133381.A0A2T9ZCZ4"/>
<dbReference type="GO" id="GO:0003723">
    <property type="term" value="F:RNA binding"/>
    <property type="evidence" value="ECO:0007669"/>
    <property type="project" value="TreeGrafter"/>
</dbReference>
<accession>A0A2T9ZCZ4</accession>
<feature type="compositionally biased region" description="Basic and acidic residues" evidence="2">
    <location>
        <begin position="165"/>
        <end position="227"/>
    </location>
</feature>
<dbReference type="InterPro" id="IPR002483">
    <property type="entry name" value="PWI_dom"/>
</dbReference>
<dbReference type="GO" id="GO:0005681">
    <property type="term" value="C:spliceosomal complex"/>
    <property type="evidence" value="ECO:0007669"/>
    <property type="project" value="TreeGrafter"/>
</dbReference>
<protein>
    <recommendedName>
        <fullName evidence="3">PWI domain-containing protein</fullName>
    </recommendedName>
</protein>
<dbReference type="Proteomes" id="UP000245609">
    <property type="component" value="Unassembled WGS sequence"/>
</dbReference>
<dbReference type="EMBL" id="MBFS01000455">
    <property type="protein sequence ID" value="PVV02451.1"/>
    <property type="molecule type" value="Genomic_DNA"/>
</dbReference>
<dbReference type="AlphaFoldDB" id="A0A2T9ZCZ4"/>
<organism evidence="4 5">
    <name type="scientific">Smittium megazygosporum</name>
    <dbReference type="NCBI Taxonomy" id="133381"/>
    <lineage>
        <taxon>Eukaryota</taxon>
        <taxon>Fungi</taxon>
        <taxon>Fungi incertae sedis</taxon>
        <taxon>Zoopagomycota</taxon>
        <taxon>Kickxellomycotina</taxon>
        <taxon>Harpellomycetes</taxon>
        <taxon>Harpellales</taxon>
        <taxon>Legeriomycetaceae</taxon>
        <taxon>Smittium</taxon>
    </lineage>
</organism>
<dbReference type="SUPFAM" id="SSF101233">
    <property type="entry name" value="PWI domain"/>
    <property type="match status" value="1"/>
</dbReference>
<dbReference type="Pfam" id="PF01480">
    <property type="entry name" value="PWI"/>
    <property type="match status" value="1"/>
</dbReference>
<dbReference type="SMART" id="SM00311">
    <property type="entry name" value="PWI"/>
    <property type="match status" value="1"/>
</dbReference>
<dbReference type="InterPro" id="IPR052225">
    <property type="entry name" value="Ser/Arg_repetitive_matrix"/>
</dbReference>
<feature type="compositionally biased region" description="Basic and acidic residues" evidence="2">
    <location>
        <begin position="235"/>
        <end position="314"/>
    </location>
</feature>
<evidence type="ECO:0000313" key="4">
    <source>
        <dbReference type="EMBL" id="PVV02451.1"/>
    </source>
</evidence>
<sequence length="333" mass="39500">MSGGFFKGTSLEQDSRFGDPQKKLLQKLKFSPILNEQVDIKKVNMTVMKPWVAKKVFETLGFDDDVVVEFVLSMLEEDKIDPKQMQINLTGFLESKTSAFMEELWKTLLSAQNGVQGIPREFIESKKQEMETKRIENEEIMRKVMEQKQLITGKSNAPNPSHSVESGHRDKYERRHRSDRDSRRFAEREKSPDRKYRERRKERSIRSRRYDDNSSDEREYRRRSGGERRKRHYSSRHESDASDSSDSKTRGRRSRDRDHRRRGDGEKDRNRDKHTESGSKSERNSNSRRSTSYDRDEKKDLDNRDKYRKSDSRSSRNSQKSPKKEKTDSLNEE</sequence>
<evidence type="ECO:0000259" key="3">
    <source>
        <dbReference type="PROSITE" id="PS51025"/>
    </source>
</evidence>
<feature type="domain" description="PWI" evidence="3">
    <location>
        <begin position="27"/>
        <end position="125"/>
    </location>
</feature>
<keyword evidence="5" id="KW-1185">Reference proteome</keyword>
<dbReference type="Gene3D" id="1.20.1390.10">
    <property type="entry name" value="PWI domain"/>
    <property type="match status" value="1"/>
</dbReference>
<name>A0A2T9ZCZ4_9FUNG</name>
<gene>
    <name evidence="4" type="ORF">BB560_003092</name>
</gene>
<evidence type="ECO:0000313" key="5">
    <source>
        <dbReference type="Proteomes" id="UP000245609"/>
    </source>
</evidence>
<comment type="caution">
    <text evidence="4">The sequence shown here is derived from an EMBL/GenBank/DDBJ whole genome shotgun (WGS) entry which is preliminary data.</text>
</comment>
<feature type="compositionally biased region" description="Polar residues" evidence="2">
    <location>
        <begin position="151"/>
        <end position="164"/>
    </location>
</feature>
<dbReference type="GO" id="GO:0048024">
    <property type="term" value="P:regulation of mRNA splicing, via spliceosome"/>
    <property type="evidence" value="ECO:0007669"/>
    <property type="project" value="TreeGrafter"/>
</dbReference>
<evidence type="ECO:0000256" key="1">
    <source>
        <dbReference type="ARBA" id="ARBA00022664"/>
    </source>
</evidence>
<dbReference type="PROSITE" id="PS51025">
    <property type="entry name" value="PWI"/>
    <property type="match status" value="1"/>
</dbReference>
<reference evidence="4 5" key="1">
    <citation type="journal article" date="2018" name="MBio">
        <title>Comparative Genomics Reveals the Core Gene Toolbox for the Fungus-Insect Symbiosis.</title>
        <authorList>
            <person name="Wang Y."/>
            <person name="Stata M."/>
            <person name="Wang W."/>
            <person name="Stajich J.E."/>
            <person name="White M.M."/>
            <person name="Moncalvo J.M."/>
        </authorList>
    </citation>
    <scope>NUCLEOTIDE SEQUENCE [LARGE SCALE GENOMIC DNA]</scope>
    <source>
        <strain evidence="4 5">SC-DP-2</strain>
    </source>
</reference>
<dbReference type="InterPro" id="IPR036483">
    <property type="entry name" value="PWI_dom_sf"/>
</dbReference>
<feature type="region of interest" description="Disordered" evidence="2">
    <location>
        <begin position="151"/>
        <end position="333"/>
    </location>
</feature>
<evidence type="ECO:0000256" key="2">
    <source>
        <dbReference type="SAM" id="MobiDB-lite"/>
    </source>
</evidence>
<dbReference type="GO" id="GO:0006397">
    <property type="term" value="P:mRNA processing"/>
    <property type="evidence" value="ECO:0007669"/>
    <property type="project" value="UniProtKB-KW"/>
</dbReference>
<dbReference type="OrthoDB" id="163257at2759"/>
<proteinExistence type="predicted"/>
<dbReference type="PANTHER" id="PTHR23148">
    <property type="entry name" value="SERINE/ARGININE REGULATED NUCLEAR MATRIX PROTEIN"/>
    <property type="match status" value="1"/>
</dbReference>
<keyword evidence="1" id="KW-0507">mRNA processing</keyword>
<feature type="compositionally biased region" description="Basic and acidic residues" evidence="2">
    <location>
        <begin position="322"/>
        <end position="333"/>
    </location>
</feature>
<dbReference type="PANTHER" id="PTHR23148:SF0">
    <property type="entry name" value="SERINE_ARGININE REPETITIVE MATRIX PROTEIN 1"/>
    <property type="match status" value="1"/>
</dbReference>